<name>A0ABW2EH78_9BACI</name>
<protein>
    <submittedName>
        <fullName evidence="1">YqzL family protein</fullName>
    </submittedName>
</protein>
<organism evidence="1 2">
    <name type="scientific">Halobacillus seohaensis</name>
    <dbReference type="NCBI Taxonomy" id="447421"/>
    <lineage>
        <taxon>Bacteria</taxon>
        <taxon>Bacillati</taxon>
        <taxon>Bacillota</taxon>
        <taxon>Bacilli</taxon>
        <taxon>Bacillales</taxon>
        <taxon>Bacillaceae</taxon>
        <taxon>Halobacillus</taxon>
    </lineage>
</organism>
<dbReference type="InterPro" id="IPR025617">
    <property type="entry name" value="YqzL"/>
</dbReference>
<keyword evidence="2" id="KW-1185">Reference proteome</keyword>
<dbReference type="Proteomes" id="UP001596410">
    <property type="component" value="Unassembled WGS sequence"/>
</dbReference>
<dbReference type="Pfam" id="PF14006">
    <property type="entry name" value="YqzL"/>
    <property type="match status" value="1"/>
</dbReference>
<accession>A0ABW2EH78</accession>
<gene>
    <name evidence="1" type="ORF">ACFQIC_07355</name>
</gene>
<reference evidence="2" key="1">
    <citation type="journal article" date="2019" name="Int. J. Syst. Evol. Microbiol.">
        <title>The Global Catalogue of Microorganisms (GCM) 10K type strain sequencing project: providing services to taxonomists for standard genome sequencing and annotation.</title>
        <authorList>
            <consortium name="The Broad Institute Genomics Platform"/>
            <consortium name="The Broad Institute Genome Sequencing Center for Infectious Disease"/>
            <person name="Wu L."/>
            <person name="Ma J."/>
        </authorList>
    </citation>
    <scope>NUCLEOTIDE SEQUENCE [LARGE SCALE GENOMIC DNA]</scope>
    <source>
        <strain evidence="2">CGMCC 4.1621</strain>
    </source>
</reference>
<evidence type="ECO:0000313" key="2">
    <source>
        <dbReference type="Proteomes" id="UP001596410"/>
    </source>
</evidence>
<proteinExistence type="predicted"/>
<sequence length="49" mass="5783">MHDLSWSVFKQTGNIETYLLVKELDRLRKPTDPTLIKGYRSKGVKIDKY</sequence>
<dbReference type="EMBL" id="JBHSZV010000015">
    <property type="protein sequence ID" value="MFC7061675.1"/>
    <property type="molecule type" value="Genomic_DNA"/>
</dbReference>
<comment type="caution">
    <text evidence="1">The sequence shown here is derived from an EMBL/GenBank/DDBJ whole genome shotgun (WGS) entry which is preliminary data.</text>
</comment>
<evidence type="ECO:0000313" key="1">
    <source>
        <dbReference type="EMBL" id="MFC7061675.1"/>
    </source>
</evidence>
<dbReference type="RefSeq" id="WP_204706128.1">
    <property type="nucleotide sequence ID" value="NZ_JBHSZV010000015.1"/>
</dbReference>